<dbReference type="PANTHER" id="PTHR46600">
    <property type="entry name" value="THAP DOMAIN-CONTAINING"/>
    <property type="match status" value="1"/>
</dbReference>
<dbReference type="SMART" id="SM00692">
    <property type="entry name" value="DM3"/>
    <property type="match status" value="2"/>
</dbReference>
<name>A0AAV0VVZ5_9HEMI</name>
<keyword evidence="8" id="KW-1185">Reference proteome</keyword>
<sequence length="298" mass="34426">MHKCIVCGNVSCNTRVNRPEVLYHGFPKNQYMKRKWLKVIRIDRGHDGPKICSDHFLPEQYRPGKRRFLSYGAVPQPYDQNGYPTNFATQNNVVLPIQQNNIRKLDYYDESDYMETEFYREEPIENNFESPGRSSRLTRNNEDMSDHTIGSGLRCSVKNCFNRHSENLSFFGYPKDFTLRKKWIEKCGIQRDPAKIVKPGTRVCSTHFEPGCFRNTQLKNRLKPGAVPSLFLDNAPDVLPVSINEMPVLITHEDQIISPIDNGAAEQSEEEYQNYWLVDTDNISMITDLTIDDSSNSS</sequence>
<dbReference type="AlphaFoldDB" id="A0AAV0VVZ5"/>
<dbReference type="Gene3D" id="6.20.210.20">
    <property type="entry name" value="THAP domain"/>
    <property type="match status" value="2"/>
</dbReference>
<organism evidence="7 8">
    <name type="scientific">Macrosiphum euphorbiae</name>
    <name type="common">potato aphid</name>
    <dbReference type="NCBI Taxonomy" id="13131"/>
    <lineage>
        <taxon>Eukaryota</taxon>
        <taxon>Metazoa</taxon>
        <taxon>Ecdysozoa</taxon>
        <taxon>Arthropoda</taxon>
        <taxon>Hexapoda</taxon>
        <taxon>Insecta</taxon>
        <taxon>Pterygota</taxon>
        <taxon>Neoptera</taxon>
        <taxon>Paraneoptera</taxon>
        <taxon>Hemiptera</taxon>
        <taxon>Sternorrhyncha</taxon>
        <taxon>Aphidomorpha</taxon>
        <taxon>Aphidoidea</taxon>
        <taxon>Aphididae</taxon>
        <taxon>Macrosiphini</taxon>
        <taxon>Macrosiphum</taxon>
    </lineage>
</organism>
<dbReference type="Proteomes" id="UP001160148">
    <property type="component" value="Unassembled WGS sequence"/>
</dbReference>
<feature type="domain" description="THAP-type" evidence="6">
    <location>
        <begin position="1"/>
        <end position="78"/>
    </location>
</feature>
<evidence type="ECO:0000256" key="1">
    <source>
        <dbReference type="ARBA" id="ARBA00022723"/>
    </source>
</evidence>
<dbReference type="Pfam" id="PF05485">
    <property type="entry name" value="THAP"/>
    <property type="match status" value="2"/>
</dbReference>
<dbReference type="GO" id="GO:0008270">
    <property type="term" value="F:zinc ion binding"/>
    <property type="evidence" value="ECO:0007669"/>
    <property type="project" value="UniProtKB-KW"/>
</dbReference>
<dbReference type="GO" id="GO:0043565">
    <property type="term" value="F:sequence-specific DNA binding"/>
    <property type="evidence" value="ECO:0007669"/>
    <property type="project" value="InterPro"/>
</dbReference>
<dbReference type="PANTHER" id="PTHR46600:SF11">
    <property type="entry name" value="THAP DOMAIN-CONTAINING PROTEIN 10"/>
    <property type="match status" value="1"/>
</dbReference>
<dbReference type="InterPro" id="IPR026516">
    <property type="entry name" value="THAP1/10"/>
</dbReference>
<dbReference type="EMBL" id="CARXXK010000001">
    <property type="protein sequence ID" value="CAI6348477.1"/>
    <property type="molecule type" value="Genomic_DNA"/>
</dbReference>
<evidence type="ECO:0000313" key="8">
    <source>
        <dbReference type="Proteomes" id="UP001160148"/>
    </source>
</evidence>
<dbReference type="PROSITE" id="PS50950">
    <property type="entry name" value="ZF_THAP"/>
    <property type="match status" value="2"/>
</dbReference>
<keyword evidence="1" id="KW-0479">Metal-binding</keyword>
<proteinExistence type="predicted"/>
<evidence type="ECO:0000256" key="2">
    <source>
        <dbReference type="ARBA" id="ARBA00022771"/>
    </source>
</evidence>
<evidence type="ECO:0000259" key="6">
    <source>
        <dbReference type="PROSITE" id="PS50950"/>
    </source>
</evidence>
<accession>A0AAV0VVZ5</accession>
<dbReference type="InterPro" id="IPR038441">
    <property type="entry name" value="THAP_Znf_sf"/>
</dbReference>
<keyword evidence="4 5" id="KW-0238">DNA-binding</keyword>
<dbReference type="SUPFAM" id="SSF57716">
    <property type="entry name" value="Glucocorticoid receptor-like (DNA-binding domain)"/>
    <property type="match status" value="2"/>
</dbReference>
<keyword evidence="2 5" id="KW-0863">Zinc-finger</keyword>
<dbReference type="InterPro" id="IPR006612">
    <property type="entry name" value="THAP_Znf"/>
</dbReference>
<gene>
    <name evidence="7" type="ORF">MEUPH1_LOCUS5146</name>
</gene>
<protein>
    <recommendedName>
        <fullName evidence="6">THAP-type domain-containing protein</fullName>
    </recommendedName>
</protein>
<comment type="caution">
    <text evidence="7">The sequence shown here is derived from an EMBL/GenBank/DDBJ whole genome shotgun (WGS) entry which is preliminary data.</text>
</comment>
<evidence type="ECO:0000256" key="4">
    <source>
        <dbReference type="ARBA" id="ARBA00023125"/>
    </source>
</evidence>
<evidence type="ECO:0000256" key="3">
    <source>
        <dbReference type="ARBA" id="ARBA00022833"/>
    </source>
</evidence>
<reference evidence="7 8" key="1">
    <citation type="submission" date="2023-01" db="EMBL/GenBank/DDBJ databases">
        <authorList>
            <person name="Whitehead M."/>
        </authorList>
    </citation>
    <scope>NUCLEOTIDE SEQUENCE [LARGE SCALE GENOMIC DNA]</scope>
</reference>
<dbReference type="SMART" id="SM00980">
    <property type="entry name" value="THAP"/>
    <property type="match status" value="2"/>
</dbReference>
<keyword evidence="3" id="KW-0862">Zinc</keyword>
<evidence type="ECO:0000256" key="5">
    <source>
        <dbReference type="PROSITE-ProRule" id="PRU00309"/>
    </source>
</evidence>
<feature type="domain" description="THAP-type" evidence="6">
    <location>
        <begin position="149"/>
        <end position="231"/>
    </location>
</feature>
<evidence type="ECO:0000313" key="7">
    <source>
        <dbReference type="EMBL" id="CAI6348477.1"/>
    </source>
</evidence>